<dbReference type="RefSeq" id="WP_419193092.1">
    <property type="nucleotide sequence ID" value="NZ_CP036279.1"/>
</dbReference>
<accession>A0A518AWX1</accession>
<dbReference type="AlphaFoldDB" id="A0A518AWX1"/>
<evidence type="ECO:0000256" key="2">
    <source>
        <dbReference type="ARBA" id="ARBA00022801"/>
    </source>
</evidence>
<sequence length="434" mass="47338">MSPLLLLCCLGQGDPALSTIDRPNIVLIVADDLGFGDLSCYGHPSIKTPHIDGMAAQGMKFTQFTVAGDDDAASRASLLTGLYPIDTGLVPPLKNDVRGVLPSGAVTIAEILKERDYVSGCFGRWYLGTAPKELATGQGFEEYVGYPPDFRPSKSSSDEQPLVFVEGTKTVERSFPQDDVNQQLTESALRFIVESKAKPFFVYLAFTDPKHPFEVPSHYRGTSLRGHYGDCVTSIDNDVGLLLGRLREIGIAEQTLVIFMSDNGPDLDQKFNGGSAGLLRGGKHSINEGGFRVPCIAWWPGTIKPSTIWERPVSALDLLPTFAGLAGAALPKGTDYPGSSLAPVLSGQIESGTLNDPSSTSPAFFYYQRNKAYAVRQGPWKLCLLPDEEPQLYQVDFDPGEKHSVADEYPAIVKHLRTLIEERRARDDHTLQTK</sequence>
<dbReference type="PANTHER" id="PTHR42693:SF53">
    <property type="entry name" value="ENDO-4-O-SULFATASE"/>
    <property type="match status" value="1"/>
</dbReference>
<evidence type="ECO:0000259" key="3">
    <source>
        <dbReference type="Pfam" id="PF00884"/>
    </source>
</evidence>
<comment type="similarity">
    <text evidence="1">Belongs to the sulfatase family.</text>
</comment>
<reference evidence="4 5" key="1">
    <citation type="submission" date="2019-02" db="EMBL/GenBank/DDBJ databases">
        <title>Deep-cultivation of Planctomycetes and their phenomic and genomic characterization uncovers novel biology.</title>
        <authorList>
            <person name="Wiegand S."/>
            <person name="Jogler M."/>
            <person name="Boedeker C."/>
            <person name="Pinto D."/>
            <person name="Vollmers J."/>
            <person name="Rivas-Marin E."/>
            <person name="Kohn T."/>
            <person name="Peeters S.H."/>
            <person name="Heuer A."/>
            <person name="Rast P."/>
            <person name="Oberbeckmann S."/>
            <person name="Bunk B."/>
            <person name="Jeske O."/>
            <person name="Meyerdierks A."/>
            <person name="Storesund J.E."/>
            <person name="Kallscheuer N."/>
            <person name="Luecker S."/>
            <person name="Lage O.M."/>
            <person name="Pohl T."/>
            <person name="Merkel B.J."/>
            <person name="Hornburger P."/>
            <person name="Mueller R.-W."/>
            <person name="Bruemmer F."/>
            <person name="Labrenz M."/>
            <person name="Spormann A.M."/>
            <person name="Op den Camp H."/>
            <person name="Overmann J."/>
            <person name="Amann R."/>
            <person name="Jetten M.S.M."/>
            <person name="Mascher T."/>
            <person name="Medema M.H."/>
            <person name="Devos D.P."/>
            <person name="Kaster A.-K."/>
            <person name="Ovreas L."/>
            <person name="Rohde M."/>
            <person name="Galperin M.Y."/>
            <person name="Jogler C."/>
        </authorList>
    </citation>
    <scope>NUCLEOTIDE SEQUENCE [LARGE SCALE GENOMIC DNA]</scope>
    <source>
        <strain evidence="4 5">Pan216</strain>
    </source>
</reference>
<dbReference type="InterPro" id="IPR017850">
    <property type="entry name" value="Alkaline_phosphatase_core_sf"/>
</dbReference>
<dbReference type="EC" id="3.1.6.1" evidence="4"/>
<keyword evidence="5" id="KW-1185">Reference proteome</keyword>
<dbReference type="Pfam" id="PF00884">
    <property type="entry name" value="Sulfatase"/>
    <property type="match status" value="1"/>
</dbReference>
<evidence type="ECO:0000313" key="4">
    <source>
        <dbReference type="EMBL" id="QDU59235.1"/>
    </source>
</evidence>
<organism evidence="4 5">
    <name type="scientific">Kolteria novifilia</name>
    <dbReference type="NCBI Taxonomy" id="2527975"/>
    <lineage>
        <taxon>Bacteria</taxon>
        <taxon>Pseudomonadati</taxon>
        <taxon>Planctomycetota</taxon>
        <taxon>Planctomycetia</taxon>
        <taxon>Kolteriales</taxon>
        <taxon>Kolteriaceae</taxon>
        <taxon>Kolteria</taxon>
    </lineage>
</organism>
<dbReference type="InterPro" id="IPR050738">
    <property type="entry name" value="Sulfatase"/>
</dbReference>
<gene>
    <name evidence="4" type="primary">atsA_1</name>
    <name evidence="4" type="ORF">Pan216_00620</name>
</gene>
<feature type="domain" description="Sulfatase N-terminal" evidence="3">
    <location>
        <begin position="23"/>
        <end position="328"/>
    </location>
</feature>
<dbReference type="InterPro" id="IPR000917">
    <property type="entry name" value="Sulfatase_N"/>
</dbReference>
<evidence type="ECO:0000313" key="5">
    <source>
        <dbReference type="Proteomes" id="UP000317093"/>
    </source>
</evidence>
<dbReference type="PANTHER" id="PTHR42693">
    <property type="entry name" value="ARYLSULFATASE FAMILY MEMBER"/>
    <property type="match status" value="1"/>
</dbReference>
<dbReference type="SUPFAM" id="SSF53649">
    <property type="entry name" value="Alkaline phosphatase-like"/>
    <property type="match status" value="1"/>
</dbReference>
<dbReference type="GO" id="GO:0004065">
    <property type="term" value="F:arylsulfatase activity"/>
    <property type="evidence" value="ECO:0007669"/>
    <property type="project" value="UniProtKB-EC"/>
</dbReference>
<evidence type="ECO:0000256" key="1">
    <source>
        <dbReference type="ARBA" id="ARBA00008779"/>
    </source>
</evidence>
<keyword evidence="2 4" id="KW-0378">Hydrolase</keyword>
<proteinExistence type="inferred from homology"/>
<protein>
    <submittedName>
        <fullName evidence="4">Arylsulfatase</fullName>
        <ecNumber evidence="4">3.1.6.1</ecNumber>
    </submittedName>
</protein>
<name>A0A518AWX1_9BACT</name>
<dbReference type="Gene3D" id="3.40.720.10">
    <property type="entry name" value="Alkaline Phosphatase, subunit A"/>
    <property type="match status" value="1"/>
</dbReference>
<dbReference type="KEGG" id="knv:Pan216_00620"/>
<dbReference type="Gene3D" id="3.30.1120.10">
    <property type="match status" value="1"/>
</dbReference>
<dbReference type="Proteomes" id="UP000317093">
    <property type="component" value="Chromosome"/>
</dbReference>
<dbReference type="EMBL" id="CP036279">
    <property type="protein sequence ID" value="QDU59235.1"/>
    <property type="molecule type" value="Genomic_DNA"/>
</dbReference>